<dbReference type="InterPro" id="IPR006786">
    <property type="entry name" value="Pinin_SDK_MemA"/>
</dbReference>
<evidence type="ECO:0000256" key="16">
    <source>
        <dbReference type="ARBA" id="ARBA00023159"/>
    </source>
</evidence>
<dbReference type="InterPro" id="IPR006787">
    <property type="entry name" value="Pinin_SDK_N"/>
</dbReference>
<dbReference type="InterPro" id="IPR039853">
    <property type="entry name" value="Pinin"/>
</dbReference>
<evidence type="ECO:0000256" key="10">
    <source>
        <dbReference type="ARBA" id="ARBA00022843"/>
    </source>
</evidence>
<evidence type="ECO:0000256" key="14">
    <source>
        <dbReference type="ARBA" id="ARBA00023054"/>
    </source>
</evidence>
<organism evidence="25 26">
    <name type="scientific">Phaedon cochleariae</name>
    <name type="common">Mustard beetle</name>
    <dbReference type="NCBI Taxonomy" id="80249"/>
    <lineage>
        <taxon>Eukaryota</taxon>
        <taxon>Metazoa</taxon>
        <taxon>Ecdysozoa</taxon>
        <taxon>Arthropoda</taxon>
        <taxon>Hexapoda</taxon>
        <taxon>Insecta</taxon>
        <taxon>Pterygota</taxon>
        <taxon>Neoptera</taxon>
        <taxon>Endopterygota</taxon>
        <taxon>Coleoptera</taxon>
        <taxon>Polyphaga</taxon>
        <taxon>Cucujiformia</taxon>
        <taxon>Chrysomeloidea</taxon>
        <taxon>Chrysomelidae</taxon>
        <taxon>Chrysomelinae</taxon>
        <taxon>Chrysomelini</taxon>
        <taxon>Phaedon</taxon>
    </lineage>
</organism>
<keyword evidence="17" id="KW-0804">Transcription</keyword>
<dbReference type="GO" id="GO:0030057">
    <property type="term" value="C:desmosome"/>
    <property type="evidence" value="ECO:0007669"/>
    <property type="project" value="UniProtKB-SubCell"/>
</dbReference>
<dbReference type="GO" id="GO:0016607">
    <property type="term" value="C:nuclear speck"/>
    <property type="evidence" value="ECO:0007669"/>
    <property type="project" value="UniProtKB-SubCell"/>
</dbReference>
<feature type="region of interest" description="Disordered" evidence="22">
    <location>
        <begin position="433"/>
        <end position="463"/>
    </location>
</feature>
<dbReference type="OrthoDB" id="330772at2759"/>
<feature type="coiled-coil region" evidence="21">
    <location>
        <begin position="152"/>
        <end position="186"/>
    </location>
</feature>
<feature type="compositionally biased region" description="Basic and acidic residues" evidence="22">
    <location>
        <begin position="346"/>
        <end position="410"/>
    </location>
</feature>
<evidence type="ECO:0000256" key="13">
    <source>
        <dbReference type="ARBA" id="ARBA00023015"/>
    </source>
</evidence>
<keyword evidence="5" id="KW-0488">Methylation</keyword>
<protein>
    <recommendedName>
        <fullName evidence="4">Pinin</fullName>
    </recommendedName>
</protein>
<comment type="subcellular location">
    <subcellularLocation>
        <location evidence="2">Cell junction</location>
        <location evidence="2">Desmosome</location>
    </subcellularLocation>
    <subcellularLocation>
        <location evidence="1">Nucleus speckle</location>
    </subcellularLocation>
</comment>
<feature type="compositionally biased region" description="Basic and acidic residues" evidence="22">
    <location>
        <begin position="326"/>
        <end position="335"/>
    </location>
</feature>
<keyword evidence="18" id="KW-0508">mRNA splicing</keyword>
<evidence type="ECO:0000256" key="8">
    <source>
        <dbReference type="ARBA" id="ARBA00022664"/>
    </source>
</evidence>
<evidence type="ECO:0000256" key="19">
    <source>
        <dbReference type="ARBA" id="ARBA00023242"/>
    </source>
</evidence>
<evidence type="ECO:0000256" key="1">
    <source>
        <dbReference type="ARBA" id="ARBA00004324"/>
    </source>
</evidence>
<evidence type="ECO:0000256" key="21">
    <source>
        <dbReference type="SAM" id="Coils"/>
    </source>
</evidence>
<evidence type="ECO:0000256" key="22">
    <source>
        <dbReference type="SAM" id="MobiDB-lite"/>
    </source>
</evidence>
<evidence type="ECO:0000256" key="20">
    <source>
        <dbReference type="ARBA" id="ARBA00025916"/>
    </source>
</evidence>
<evidence type="ECO:0000313" key="26">
    <source>
        <dbReference type="Proteomes" id="UP001153737"/>
    </source>
</evidence>
<evidence type="ECO:0000256" key="12">
    <source>
        <dbReference type="ARBA" id="ARBA00022990"/>
    </source>
</evidence>
<evidence type="ECO:0000256" key="18">
    <source>
        <dbReference type="ARBA" id="ARBA00023187"/>
    </source>
</evidence>
<evidence type="ECO:0000256" key="4">
    <source>
        <dbReference type="ARBA" id="ARBA00020056"/>
    </source>
</evidence>
<keyword evidence="16" id="KW-0010">Activator</keyword>
<keyword evidence="15" id="KW-0238">DNA-binding</keyword>
<evidence type="ECO:0000259" key="24">
    <source>
        <dbReference type="Pfam" id="PF04697"/>
    </source>
</evidence>
<name>A0A9N9WXM0_PHACE</name>
<dbReference type="Pfam" id="PF04696">
    <property type="entry name" value="Pinin_SDK_memA"/>
    <property type="match status" value="1"/>
</dbReference>
<evidence type="ECO:0000256" key="11">
    <source>
        <dbReference type="ARBA" id="ARBA00022949"/>
    </source>
</evidence>
<dbReference type="GO" id="GO:0008380">
    <property type="term" value="P:RNA splicing"/>
    <property type="evidence" value="ECO:0007669"/>
    <property type="project" value="UniProtKB-KW"/>
</dbReference>
<dbReference type="GO" id="GO:0003677">
    <property type="term" value="F:DNA binding"/>
    <property type="evidence" value="ECO:0007669"/>
    <property type="project" value="UniProtKB-KW"/>
</dbReference>
<evidence type="ECO:0000256" key="6">
    <source>
        <dbReference type="ARBA" id="ARBA00022499"/>
    </source>
</evidence>
<keyword evidence="26" id="KW-1185">Reference proteome</keyword>
<comment type="subunit">
    <text evidence="20">Found in a mRNA splicing-dependent exon junction complex (EJC). Found in a complex with SR proteins. Found in a mRNP complex with RNPS1. Component of the PSAP complex consisting of RNPS1, SAP18 and PNN. Interacts with PNISR, CTBP1, CTBP2, KRT8, KRT18, KRT19, PS1D/PNO40, PPIG, RNPS1, SFRS4 and SRRM2. Identified in the spliceosome C complex.</text>
</comment>
<accession>A0A9N9WXM0</accession>
<evidence type="ECO:0000259" key="23">
    <source>
        <dbReference type="Pfam" id="PF04696"/>
    </source>
</evidence>
<evidence type="ECO:0000256" key="2">
    <source>
        <dbReference type="ARBA" id="ARBA00004568"/>
    </source>
</evidence>
<dbReference type="Proteomes" id="UP001153737">
    <property type="component" value="Chromosome 1"/>
</dbReference>
<feature type="coiled-coil region" evidence="21">
    <location>
        <begin position="245"/>
        <end position="280"/>
    </location>
</feature>
<keyword evidence="11" id="KW-0965">Cell junction</keyword>
<feature type="domain" description="Pinin/SDK" evidence="24">
    <location>
        <begin position="11"/>
        <end position="86"/>
    </location>
</feature>
<dbReference type="GO" id="GO:0006397">
    <property type="term" value="P:mRNA processing"/>
    <property type="evidence" value="ECO:0007669"/>
    <property type="project" value="UniProtKB-KW"/>
</dbReference>
<evidence type="ECO:0000256" key="3">
    <source>
        <dbReference type="ARBA" id="ARBA00010386"/>
    </source>
</evidence>
<dbReference type="AlphaFoldDB" id="A0A9N9WXM0"/>
<evidence type="ECO:0000256" key="17">
    <source>
        <dbReference type="ARBA" id="ARBA00023163"/>
    </source>
</evidence>
<reference evidence="25" key="2">
    <citation type="submission" date="2022-10" db="EMBL/GenBank/DDBJ databases">
        <authorList>
            <consortium name="ENA_rothamsted_submissions"/>
            <consortium name="culmorum"/>
            <person name="King R."/>
        </authorList>
    </citation>
    <scope>NUCLEOTIDE SEQUENCE</scope>
</reference>
<keyword evidence="9" id="KW-0747">Spliceosome</keyword>
<evidence type="ECO:0000256" key="9">
    <source>
        <dbReference type="ARBA" id="ARBA00022728"/>
    </source>
</evidence>
<dbReference type="Pfam" id="PF04697">
    <property type="entry name" value="Pinin_SDK_N"/>
    <property type="match status" value="1"/>
</dbReference>
<dbReference type="PANTHER" id="PTHR12707:SF0">
    <property type="entry name" value="PININ"/>
    <property type="match status" value="1"/>
</dbReference>
<evidence type="ECO:0000313" key="25">
    <source>
        <dbReference type="EMBL" id="CAG9813621.1"/>
    </source>
</evidence>
<keyword evidence="19" id="KW-0539">Nucleus</keyword>
<proteinExistence type="inferred from homology"/>
<reference evidence="25" key="1">
    <citation type="submission" date="2022-01" db="EMBL/GenBank/DDBJ databases">
        <authorList>
            <person name="King R."/>
        </authorList>
    </citation>
    <scope>NUCLEOTIDE SEQUENCE</scope>
</reference>
<keyword evidence="12" id="KW-0007">Acetylation</keyword>
<keyword evidence="10" id="KW-0832">Ubl conjugation</keyword>
<sequence>MGTEILQTYGTLQHELEEAKNNLKGTDESLKRLIGRDPSELPPRISAKRPLPDDKNRPGIRIQSRIRNFAHENEAPAAKRRNNVSVFQRLSEKVIDDDDLFVQQKGMISKVIVTPKEVPSREEALEAQSRDEKFKARNKRMFGALLGTLQKFQQEETKLKQREQKRAVLEKKIEEHEIKEKEEVKKERQELFFNRRKKQAEIKMIELKMLRMREYATWEKSQKPRMNFITTKSKPHIQYMPRRMTDQTKKLLEDSQKDVEKLLEKKQQQIADELKHIEERMRRNFDYRNRTKDDKEVVQEDHHDNEDNNDREDHLNEVLAESQIALKKEKDEMEIKAANMEDDNNKEENNKEENDNNKEENDKEENNKEENDNDEYDKRDKNEEESSQEEDKPEQKPVEENEEENIKIDSEVLDNVPCGETMDVSADAVKEFSQEMVSQSEIQEDSIPENNVQMELSETPPCE</sequence>
<feature type="domain" description="Pinin/SDK/MemA protein" evidence="23">
    <location>
        <begin position="134"/>
        <end position="257"/>
    </location>
</feature>
<keyword evidence="13" id="KW-0805">Transcription regulation</keyword>
<comment type="similarity">
    <text evidence="3">Belongs to the pinin family.</text>
</comment>
<keyword evidence="6" id="KW-1017">Isopeptide bond</keyword>
<evidence type="ECO:0000256" key="7">
    <source>
        <dbReference type="ARBA" id="ARBA00022553"/>
    </source>
</evidence>
<feature type="region of interest" description="Disordered" evidence="22">
    <location>
        <begin position="33"/>
        <end position="59"/>
    </location>
</feature>
<feature type="region of interest" description="Disordered" evidence="22">
    <location>
        <begin position="288"/>
        <end position="417"/>
    </location>
</feature>
<gene>
    <name evidence="25" type="ORF">PHAECO_LOCUS911</name>
</gene>
<dbReference type="PANTHER" id="PTHR12707">
    <property type="entry name" value="PINN"/>
    <property type="match status" value="1"/>
</dbReference>
<keyword evidence="7" id="KW-0597">Phosphoprotein</keyword>
<dbReference type="EMBL" id="OU896707">
    <property type="protein sequence ID" value="CAG9813621.1"/>
    <property type="molecule type" value="Genomic_DNA"/>
</dbReference>
<evidence type="ECO:0000256" key="15">
    <source>
        <dbReference type="ARBA" id="ARBA00023125"/>
    </source>
</evidence>
<keyword evidence="8" id="KW-0507">mRNA processing</keyword>
<keyword evidence="14 21" id="KW-0175">Coiled coil</keyword>
<dbReference type="GO" id="GO:0071013">
    <property type="term" value="C:catalytic step 2 spliceosome"/>
    <property type="evidence" value="ECO:0007669"/>
    <property type="project" value="TreeGrafter"/>
</dbReference>
<evidence type="ECO:0000256" key="5">
    <source>
        <dbReference type="ARBA" id="ARBA00022481"/>
    </source>
</evidence>
<feature type="compositionally biased region" description="Basic and acidic residues" evidence="22">
    <location>
        <begin position="288"/>
        <end position="316"/>
    </location>
</feature>